<reference evidence="3" key="1">
    <citation type="submission" date="2023-07" db="EMBL/GenBank/DDBJ databases">
        <authorList>
            <consortium name="AG Swart"/>
            <person name="Singh M."/>
            <person name="Singh A."/>
            <person name="Seah K."/>
            <person name="Emmerich C."/>
        </authorList>
    </citation>
    <scope>NUCLEOTIDE SEQUENCE</scope>
    <source>
        <strain evidence="3">DP1</strain>
    </source>
</reference>
<protein>
    <submittedName>
        <fullName evidence="3">Uncharacterized protein</fullName>
    </submittedName>
</protein>
<feature type="compositionally biased region" description="Basic and acidic residues" evidence="2">
    <location>
        <begin position="53"/>
        <end position="92"/>
    </location>
</feature>
<evidence type="ECO:0000256" key="1">
    <source>
        <dbReference type="SAM" id="Coils"/>
    </source>
</evidence>
<feature type="coiled-coil region" evidence="1">
    <location>
        <begin position="217"/>
        <end position="283"/>
    </location>
</feature>
<feature type="region of interest" description="Disordered" evidence="2">
    <location>
        <begin position="53"/>
        <end position="100"/>
    </location>
</feature>
<name>A0AAD1U6I2_EUPCR</name>
<sequence length="642" mass="75143">MILRAAYASRRRVLNAYSRTILKNQASPENGIKPRAIFSIHYRYFSTQKESEAKEKLVKGEKEEIHSKEESKSTPETKEAPAKAEDPVKENTLEQQPPSRESGFFRSKLLGYLIIFGGIGFVLNNSLEYRKESHPHVPTQRKKMQSNPALYLNEESFQQAKDHRLSQIRNSIEQELEQEYQLIPEGYNTRFLRRQQDLTGQVHQLLGLDKIKDPERYEEATKNIREVNHEIEEAFKGLDAQKSKIERQLETLDKLRNLIEGEINDLQQEFNKAETKVEEYREAHFQNLKAKSQSFLREFGKIKTESESAVLSYLNKVKDFIEEGQECIKDIELNIPEDLTNVDEDSRARYVRLKFMIKEYYRDHDSAATSYERLKEYFHNYKKGDFLTIERGTDQLAQIRALEDEKSILMAMIQEMKNEIESTAQDMDQRKKRIAKINYMSTSKKIDILQYYNEIDSLCAKMNRVRLVGGNISSDLMQVKDFSKGQDELLSTIIDDLLSNGQTSTDVITARKLETIFANNRHDYYWDCFQRKKTLLNLFGRTSYYLYTYLILDKFKFEKKYSIGHIVKDDSEVCRDIRLLNYIEEALAEGNIEEAHLFATQVSPKMADSLKEFIEQCELWIKFQLACDTLRDHSGNLVAQVF</sequence>
<evidence type="ECO:0000313" key="3">
    <source>
        <dbReference type="EMBL" id="CAI2360986.1"/>
    </source>
</evidence>
<proteinExistence type="predicted"/>
<comment type="caution">
    <text evidence="3">The sequence shown here is derived from an EMBL/GenBank/DDBJ whole genome shotgun (WGS) entry which is preliminary data.</text>
</comment>
<keyword evidence="4" id="KW-1185">Reference proteome</keyword>
<organism evidence="3 4">
    <name type="scientific">Euplotes crassus</name>
    <dbReference type="NCBI Taxonomy" id="5936"/>
    <lineage>
        <taxon>Eukaryota</taxon>
        <taxon>Sar</taxon>
        <taxon>Alveolata</taxon>
        <taxon>Ciliophora</taxon>
        <taxon>Intramacronucleata</taxon>
        <taxon>Spirotrichea</taxon>
        <taxon>Hypotrichia</taxon>
        <taxon>Euplotida</taxon>
        <taxon>Euplotidae</taxon>
        <taxon>Moneuplotes</taxon>
    </lineage>
</organism>
<dbReference type="EMBL" id="CAMPGE010002184">
    <property type="protein sequence ID" value="CAI2360986.1"/>
    <property type="molecule type" value="Genomic_DNA"/>
</dbReference>
<keyword evidence="1" id="KW-0175">Coiled coil</keyword>
<evidence type="ECO:0000313" key="4">
    <source>
        <dbReference type="Proteomes" id="UP001295684"/>
    </source>
</evidence>
<evidence type="ECO:0000256" key="2">
    <source>
        <dbReference type="SAM" id="MobiDB-lite"/>
    </source>
</evidence>
<gene>
    <name evidence="3" type="ORF">ECRASSUSDP1_LOCUS2295</name>
</gene>
<feature type="coiled-coil region" evidence="1">
    <location>
        <begin position="399"/>
        <end position="433"/>
    </location>
</feature>
<dbReference type="AlphaFoldDB" id="A0AAD1U6I2"/>
<accession>A0AAD1U6I2</accession>
<dbReference type="Proteomes" id="UP001295684">
    <property type="component" value="Unassembled WGS sequence"/>
</dbReference>